<feature type="signal peptide" evidence="1">
    <location>
        <begin position="1"/>
        <end position="26"/>
    </location>
</feature>
<keyword evidence="3" id="KW-1185">Reference proteome</keyword>
<evidence type="ECO:0000313" key="3">
    <source>
        <dbReference type="Proteomes" id="UP000000379"/>
    </source>
</evidence>
<dbReference type="AlphaFoldDB" id="D7CXX2"/>
<name>D7CXX2_TRURR</name>
<proteinExistence type="predicted"/>
<dbReference type="HOGENOM" id="CLU_1585747_0_0_0"/>
<gene>
    <name evidence="2" type="ordered locus">Trad_0191</name>
</gene>
<reference evidence="2 3" key="2">
    <citation type="journal article" date="2011" name="Stand. Genomic Sci.">
        <title>Complete genome sequence of Truepera radiovictrix type strain (RQ-24).</title>
        <authorList>
            <person name="Ivanova N."/>
            <person name="Rohde C."/>
            <person name="Munk C."/>
            <person name="Nolan M."/>
            <person name="Lucas S."/>
            <person name="Del Rio T.G."/>
            <person name="Tice H."/>
            <person name="Deshpande S."/>
            <person name="Cheng J.F."/>
            <person name="Tapia R."/>
            <person name="Han C."/>
            <person name="Goodwin L."/>
            <person name="Pitluck S."/>
            <person name="Liolios K."/>
            <person name="Mavromatis K."/>
            <person name="Mikhailova N."/>
            <person name="Pati A."/>
            <person name="Chen A."/>
            <person name="Palaniappan K."/>
            <person name="Land M."/>
            <person name="Hauser L."/>
            <person name="Chang Y.J."/>
            <person name="Jeffries C.D."/>
            <person name="Brambilla E."/>
            <person name="Rohde M."/>
            <person name="Goker M."/>
            <person name="Tindall B.J."/>
            <person name="Woyke T."/>
            <person name="Bristow J."/>
            <person name="Eisen J.A."/>
            <person name="Markowitz V."/>
            <person name="Hugenholtz P."/>
            <person name="Kyrpides N.C."/>
            <person name="Klenk H.P."/>
            <person name="Lapidus A."/>
        </authorList>
    </citation>
    <scope>NUCLEOTIDE SEQUENCE [LARGE SCALE GENOMIC DNA]</scope>
    <source>
        <strain evidence="3">DSM 17093 / CIP 108686 / LMG 22925 / RQ-24</strain>
    </source>
</reference>
<dbReference type="Proteomes" id="UP000000379">
    <property type="component" value="Chromosome"/>
</dbReference>
<evidence type="ECO:0000256" key="1">
    <source>
        <dbReference type="SAM" id="SignalP"/>
    </source>
</evidence>
<feature type="chain" id="PRO_5003094338" evidence="1">
    <location>
        <begin position="27"/>
        <end position="168"/>
    </location>
</feature>
<organism evidence="2 3">
    <name type="scientific">Truepera radiovictrix (strain DSM 17093 / CIP 108686 / LMG 22925 / RQ-24)</name>
    <dbReference type="NCBI Taxonomy" id="649638"/>
    <lineage>
        <taxon>Bacteria</taxon>
        <taxon>Thermotogati</taxon>
        <taxon>Deinococcota</taxon>
        <taxon>Deinococci</taxon>
        <taxon>Trueperales</taxon>
        <taxon>Trueperaceae</taxon>
        <taxon>Truepera</taxon>
    </lineage>
</organism>
<protein>
    <submittedName>
        <fullName evidence="2">4-alpha-glucanotransferase</fullName>
    </submittedName>
</protein>
<reference evidence="3" key="1">
    <citation type="submission" date="2010-05" db="EMBL/GenBank/DDBJ databases">
        <title>The complete genome of Truepera radiovictris DSM 17093.</title>
        <authorList>
            <consortium name="US DOE Joint Genome Institute (JGI-PGF)"/>
            <person name="Lucas S."/>
            <person name="Copeland A."/>
            <person name="Lapidus A."/>
            <person name="Glavina del Rio T."/>
            <person name="Dalin E."/>
            <person name="Tice H."/>
            <person name="Bruce D."/>
            <person name="Goodwin L."/>
            <person name="Pitluck S."/>
            <person name="Kyrpides N."/>
            <person name="Mavromatis K."/>
            <person name="Ovchinnikova G."/>
            <person name="Munk A.C."/>
            <person name="Detter J.C."/>
            <person name="Han C."/>
            <person name="Tapia R."/>
            <person name="Land M."/>
            <person name="Hauser L."/>
            <person name="Markowitz V."/>
            <person name="Cheng J.-F."/>
            <person name="Hugenholtz P."/>
            <person name="Woyke T."/>
            <person name="Wu D."/>
            <person name="Tindall B."/>
            <person name="Pomrenke H.G."/>
            <person name="Brambilla E."/>
            <person name="Klenk H.-P."/>
            <person name="Eisen J.A."/>
        </authorList>
    </citation>
    <scope>NUCLEOTIDE SEQUENCE [LARGE SCALE GENOMIC DNA]</scope>
    <source>
        <strain evidence="3">DSM 17093 / CIP 108686 / LMG 22925 / RQ-24</strain>
    </source>
</reference>
<dbReference type="PROSITE" id="PS51257">
    <property type="entry name" value="PROKAR_LIPOPROTEIN"/>
    <property type="match status" value="1"/>
</dbReference>
<dbReference type="KEGG" id="tra:Trad_0191"/>
<accession>D7CXX2</accession>
<sequence length="168" mass="17257">MTPSSLRTTLASAAACSALLASCSFAPIRVPVGDVTIPGNSSAGLICYAPSPITESAPSGFRGADYRADATYTSVGDGPATVRVYGRTTPPESPCVFPSDADVPLSEPITLTPGVTQRVLIGGPNHSGALAELIAQPRYYLGASLTGGVLFSAEEWITLTNGEVSVYY</sequence>
<dbReference type="EMBL" id="CP002049">
    <property type="protein sequence ID" value="ADI13332.1"/>
    <property type="molecule type" value="Genomic_DNA"/>
</dbReference>
<evidence type="ECO:0000313" key="2">
    <source>
        <dbReference type="EMBL" id="ADI13332.1"/>
    </source>
</evidence>
<keyword evidence="1" id="KW-0732">Signal</keyword>
<dbReference type="RefSeq" id="WP_013176712.1">
    <property type="nucleotide sequence ID" value="NC_014221.1"/>
</dbReference>